<organism evidence="14 15">
    <name type="scientific">Candidatus Magasanikbacteria bacterium RIFOXYA2_FULL_44_8</name>
    <dbReference type="NCBI Taxonomy" id="1798696"/>
    <lineage>
        <taxon>Bacteria</taxon>
        <taxon>Candidatus Magasanikiibacteriota</taxon>
    </lineage>
</organism>
<feature type="site" description="Interaction with substrate tRNA" evidence="10">
    <location>
        <position position="110"/>
    </location>
</feature>
<dbReference type="Proteomes" id="UP000177803">
    <property type="component" value="Unassembled WGS sequence"/>
</dbReference>
<dbReference type="Gene3D" id="3.40.50.300">
    <property type="entry name" value="P-loop containing nucleotide triphosphate hydrolases"/>
    <property type="match status" value="1"/>
</dbReference>
<dbReference type="EC" id="2.5.1.75" evidence="10"/>
<comment type="cofactor">
    <cofactor evidence="1 10">
        <name>Mg(2+)</name>
        <dbReference type="ChEBI" id="CHEBI:18420"/>
    </cofactor>
</comment>
<reference evidence="14 15" key="1">
    <citation type="journal article" date="2016" name="Nat. Commun.">
        <title>Thousands of microbial genomes shed light on interconnected biogeochemical processes in an aquifer system.</title>
        <authorList>
            <person name="Anantharaman K."/>
            <person name="Brown C.T."/>
            <person name="Hug L.A."/>
            <person name="Sharon I."/>
            <person name="Castelle C.J."/>
            <person name="Probst A.J."/>
            <person name="Thomas B.C."/>
            <person name="Singh A."/>
            <person name="Wilkins M.J."/>
            <person name="Karaoz U."/>
            <person name="Brodie E.L."/>
            <person name="Williams K.H."/>
            <person name="Hubbard S.S."/>
            <person name="Banfield J.F."/>
        </authorList>
    </citation>
    <scope>NUCLEOTIDE SEQUENCE [LARGE SCALE GENOMIC DNA]</scope>
</reference>
<comment type="similarity">
    <text evidence="3 10 13">Belongs to the IPP transferase family.</text>
</comment>
<evidence type="ECO:0000256" key="13">
    <source>
        <dbReference type="RuleBase" id="RU003785"/>
    </source>
</evidence>
<evidence type="ECO:0000256" key="3">
    <source>
        <dbReference type="ARBA" id="ARBA00005842"/>
    </source>
</evidence>
<protein>
    <recommendedName>
        <fullName evidence="10">tRNA dimethylallyltransferase</fullName>
        <ecNumber evidence="10">2.5.1.75</ecNumber>
    </recommendedName>
    <alternativeName>
        <fullName evidence="10">Dimethylallyl diphosphate:tRNA dimethylallyltransferase</fullName>
        <shortName evidence="10">DMAPP:tRNA dimethylallyltransferase</shortName>
        <shortName evidence="10">DMATase</shortName>
    </alternativeName>
    <alternativeName>
        <fullName evidence="10">Isopentenyl-diphosphate:tRNA isopentenyltransferase</fullName>
        <shortName evidence="10">IPP transferase</shortName>
        <shortName evidence="10">IPPT</shortName>
        <shortName evidence="10">IPTase</shortName>
    </alternativeName>
</protein>
<dbReference type="PANTHER" id="PTHR11088:SF60">
    <property type="entry name" value="TRNA DIMETHYLALLYLTRANSFERASE"/>
    <property type="match status" value="1"/>
</dbReference>
<dbReference type="PANTHER" id="PTHR11088">
    <property type="entry name" value="TRNA DIMETHYLALLYLTRANSFERASE"/>
    <property type="match status" value="1"/>
</dbReference>
<dbReference type="GO" id="GO:0005524">
    <property type="term" value="F:ATP binding"/>
    <property type="evidence" value="ECO:0007669"/>
    <property type="project" value="UniProtKB-UniRule"/>
</dbReference>
<comment type="subunit">
    <text evidence="10">Monomer.</text>
</comment>
<feature type="binding site" evidence="10">
    <location>
        <begin position="13"/>
        <end position="20"/>
    </location>
    <ligand>
        <name>ATP</name>
        <dbReference type="ChEBI" id="CHEBI:30616"/>
    </ligand>
</feature>
<keyword evidence="8 10" id="KW-0460">Magnesium</keyword>
<feature type="site" description="Interaction with substrate tRNA" evidence="10">
    <location>
        <position position="133"/>
    </location>
</feature>
<dbReference type="SUPFAM" id="SSF52540">
    <property type="entry name" value="P-loop containing nucleoside triphosphate hydrolases"/>
    <property type="match status" value="2"/>
</dbReference>
<evidence type="ECO:0000256" key="1">
    <source>
        <dbReference type="ARBA" id="ARBA00001946"/>
    </source>
</evidence>
<evidence type="ECO:0000256" key="12">
    <source>
        <dbReference type="RuleBase" id="RU003784"/>
    </source>
</evidence>
<name>A0A1F6NLI7_9BACT</name>
<evidence type="ECO:0000256" key="4">
    <source>
        <dbReference type="ARBA" id="ARBA00022679"/>
    </source>
</evidence>
<comment type="catalytic activity">
    <reaction evidence="9 10 11">
        <text>adenosine(37) in tRNA + dimethylallyl diphosphate = N(6)-dimethylallyladenosine(37) in tRNA + diphosphate</text>
        <dbReference type="Rhea" id="RHEA:26482"/>
        <dbReference type="Rhea" id="RHEA-COMP:10162"/>
        <dbReference type="Rhea" id="RHEA-COMP:10375"/>
        <dbReference type="ChEBI" id="CHEBI:33019"/>
        <dbReference type="ChEBI" id="CHEBI:57623"/>
        <dbReference type="ChEBI" id="CHEBI:74411"/>
        <dbReference type="ChEBI" id="CHEBI:74415"/>
        <dbReference type="EC" id="2.5.1.75"/>
    </reaction>
</comment>
<evidence type="ECO:0000313" key="15">
    <source>
        <dbReference type="Proteomes" id="UP000177803"/>
    </source>
</evidence>
<keyword evidence="4 10" id="KW-0808">Transferase</keyword>
<evidence type="ECO:0000256" key="7">
    <source>
        <dbReference type="ARBA" id="ARBA00022840"/>
    </source>
</evidence>
<keyword evidence="6 10" id="KW-0547">Nucleotide-binding</keyword>
<evidence type="ECO:0000256" key="5">
    <source>
        <dbReference type="ARBA" id="ARBA00022694"/>
    </source>
</evidence>
<dbReference type="GO" id="GO:0006400">
    <property type="term" value="P:tRNA modification"/>
    <property type="evidence" value="ECO:0007669"/>
    <property type="project" value="TreeGrafter"/>
</dbReference>
<sequence length="307" mass="34909">MTNTLPKIIVVLGTTASGKTDLGLELAKEFNGEIINADSRQVYKEMDIGTAKPAGQYCNNEYLVDGIPHHLMDICTPDDEFTVADFKGRAHATIVDIVARGKLPIIVGGTGLYISTLVDNWDIPKVAPDKYLRSELENNTLDELVEMLRKADPETAKTIDLKNPRRVLRALEVALDSGESFVKQRTKSAPLYDALQIGIDIPREILYERINKRVDEQLADGLLEETKKLSEKYSWELPSMSGIGYKQMGYYLRGEMTLPEAVDFLKRDTRHYAKRQMTWFKRDQRINWVLGEKIVLDTEKLVKQFVK</sequence>
<gene>
    <name evidence="10" type="primary">miaA</name>
    <name evidence="14" type="ORF">A2261_00340</name>
</gene>
<feature type="region of interest" description="Interaction with substrate tRNA" evidence="10">
    <location>
        <begin position="38"/>
        <end position="41"/>
    </location>
</feature>
<dbReference type="InterPro" id="IPR039657">
    <property type="entry name" value="Dimethylallyltransferase"/>
</dbReference>
<dbReference type="AlphaFoldDB" id="A0A1F6NLI7"/>
<evidence type="ECO:0000256" key="6">
    <source>
        <dbReference type="ARBA" id="ARBA00022741"/>
    </source>
</evidence>
<evidence type="ECO:0000256" key="9">
    <source>
        <dbReference type="ARBA" id="ARBA00049563"/>
    </source>
</evidence>
<dbReference type="Gene3D" id="1.10.20.140">
    <property type="match status" value="1"/>
</dbReference>
<dbReference type="InterPro" id="IPR018022">
    <property type="entry name" value="IPT"/>
</dbReference>
<comment type="function">
    <text evidence="2 10 12">Catalyzes the transfer of a dimethylallyl group onto the adenine at position 37 in tRNAs that read codons beginning with uridine, leading to the formation of N6-(dimethylallyl)adenosine (i(6)A).</text>
</comment>
<evidence type="ECO:0000256" key="8">
    <source>
        <dbReference type="ARBA" id="ARBA00022842"/>
    </source>
</evidence>
<dbReference type="NCBIfam" id="TIGR00174">
    <property type="entry name" value="miaA"/>
    <property type="match status" value="1"/>
</dbReference>
<keyword evidence="7 10" id="KW-0067">ATP-binding</keyword>
<evidence type="ECO:0000256" key="10">
    <source>
        <dbReference type="HAMAP-Rule" id="MF_00185"/>
    </source>
</evidence>
<evidence type="ECO:0000256" key="2">
    <source>
        <dbReference type="ARBA" id="ARBA00003213"/>
    </source>
</evidence>
<keyword evidence="5 10" id="KW-0819">tRNA processing</keyword>
<evidence type="ECO:0000313" key="14">
    <source>
        <dbReference type="EMBL" id="OGH84725.1"/>
    </source>
</evidence>
<comment type="caution">
    <text evidence="10">Lacks conserved residue(s) required for the propagation of feature annotation.</text>
</comment>
<accession>A0A1F6NLI7</accession>
<comment type="caution">
    <text evidence="14">The sequence shown here is derived from an EMBL/GenBank/DDBJ whole genome shotgun (WGS) entry which is preliminary data.</text>
</comment>
<dbReference type="GO" id="GO:0052381">
    <property type="term" value="F:tRNA dimethylallyltransferase activity"/>
    <property type="evidence" value="ECO:0007669"/>
    <property type="project" value="UniProtKB-UniRule"/>
</dbReference>
<proteinExistence type="inferred from homology"/>
<feature type="binding site" evidence="10">
    <location>
        <begin position="15"/>
        <end position="20"/>
    </location>
    <ligand>
        <name>substrate</name>
    </ligand>
</feature>
<dbReference type="HAMAP" id="MF_00185">
    <property type="entry name" value="IPP_trans"/>
    <property type="match status" value="1"/>
</dbReference>
<dbReference type="EMBL" id="MFQR01000003">
    <property type="protein sequence ID" value="OGH84725.1"/>
    <property type="molecule type" value="Genomic_DNA"/>
</dbReference>
<dbReference type="Pfam" id="PF01715">
    <property type="entry name" value="IPPT"/>
    <property type="match status" value="1"/>
</dbReference>
<dbReference type="InterPro" id="IPR027417">
    <property type="entry name" value="P-loop_NTPase"/>
</dbReference>
<evidence type="ECO:0000256" key="11">
    <source>
        <dbReference type="RuleBase" id="RU003783"/>
    </source>
</evidence>